<protein>
    <submittedName>
        <fullName evidence="6">Alpha/beta hydrolase family protein</fullName>
    </submittedName>
</protein>
<keyword evidence="7" id="KW-1185">Reference proteome</keyword>
<dbReference type="Pfam" id="PF12740">
    <property type="entry name" value="PETase"/>
    <property type="match status" value="1"/>
</dbReference>
<keyword evidence="1 6" id="KW-0378">Hydrolase</keyword>
<evidence type="ECO:0000256" key="1">
    <source>
        <dbReference type="ARBA" id="ARBA00022801"/>
    </source>
</evidence>
<feature type="chain" id="PRO_5047462221" evidence="4">
    <location>
        <begin position="25"/>
        <end position="441"/>
    </location>
</feature>
<name>A0ABW3FFN1_9HYPH</name>
<evidence type="ECO:0000256" key="3">
    <source>
        <dbReference type="ARBA" id="ARBA00023098"/>
    </source>
</evidence>
<sequence>MSGFFRKTGAALVMSVMIAPASWAENRIDGQRPDAPELAAYGDLAVGVREISITNPGQIDIVKIDPKAPKPETLPTYDRTLTLEVWYPAAQGASGDTALKAYLRDATTEVELQGKAVRDAAPADGTYPLVIISHGYPGNRFLLSHLAENLASKGYVVASIDHLDSTYRTQAAFGSTLVNRSFDQLFTLNEMDRLSKDANSFLNGKVDASNAGIIGYSMGGYGAVITAGGGVTQKSIDYPWGAPHGTLAVHKGGSETHNALPDPRIKTAISIAPWGRQLEFWDAETLKGVKIPMMFVAGSVDDVSGYENGIRAIWEQTVNVDRSLLTFENANHNAGAPMPAPREAYRFDEKLGFNVSDHYTDAVWDNVRMNNITQHFATAWMGKHLKGDAKMDPYLVLTPVANESVWAKEKDGTVKPEHTHWEGFPNRTAKGLRFEMLKAGQ</sequence>
<dbReference type="PANTHER" id="PTHR10272">
    <property type="entry name" value="PLATELET-ACTIVATING FACTOR ACETYLHYDROLASE"/>
    <property type="match status" value="1"/>
</dbReference>
<comment type="caution">
    <text evidence="6">The sequence shown here is derived from an EMBL/GenBank/DDBJ whole genome shotgun (WGS) entry which is preliminary data.</text>
</comment>
<dbReference type="SUPFAM" id="SSF53474">
    <property type="entry name" value="alpha/beta-Hydrolases"/>
    <property type="match status" value="1"/>
</dbReference>
<dbReference type="InterPro" id="IPR041127">
    <property type="entry name" value="PET_hydrolase/cutinase-like"/>
</dbReference>
<evidence type="ECO:0000259" key="5">
    <source>
        <dbReference type="Pfam" id="PF12740"/>
    </source>
</evidence>
<organism evidence="6 7">
    <name type="scientific">Pseudahrensia aquimaris</name>
    <dbReference type="NCBI Taxonomy" id="744461"/>
    <lineage>
        <taxon>Bacteria</taxon>
        <taxon>Pseudomonadati</taxon>
        <taxon>Pseudomonadota</taxon>
        <taxon>Alphaproteobacteria</taxon>
        <taxon>Hyphomicrobiales</taxon>
        <taxon>Ahrensiaceae</taxon>
        <taxon>Pseudahrensia</taxon>
    </lineage>
</organism>
<feature type="domain" description="PET hydrolase/cutinase-like" evidence="5">
    <location>
        <begin position="123"/>
        <end position="228"/>
    </location>
</feature>
<keyword evidence="3" id="KW-0443">Lipid metabolism</keyword>
<dbReference type="EMBL" id="JBHTJV010000003">
    <property type="protein sequence ID" value="MFD0915626.1"/>
    <property type="molecule type" value="Genomic_DNA"/>
</dbReference>
<proteinExistence type="predicted"/>
<evidence type="ECO:0000256" key="2">
    <source>
        <dbReference type="ARBA" id="ARBA00022963"/>
    </source>
</evidence>
<feature type="signal peptide" evidence="4">
    <location>
        <begin position="1"/>
        <end position="24"/>
    </location>
</feature>
<keyword evidence="2" id="KW-0442">Lipid degradation</keyword>
<accession>A0ABW3FFN1</accession>
<dbReference type="RefSeq" id="WP_377211477.1">
    <property type="nucleotide sequence ID" value="NZ_JBHTJV010000003.1"/>
</dbReference>
<dbReference type="PANTHER" id="PTHR10272:SF0">
    <property type="entry name" value="PLATELET-ACTIVATING FACTOR ACETYLHYDROLASE"/>
    <property type="match status" value="1"/>
</dbReference>
<evidence type="ECO:0000256" key="4">
    <source>
        <dbReference type="SAM" id="SignalP"/>
    </source>
</evidence>
<gene>
    <name evidence="6" type="ORF">ACFQ14_04340</name>
</gene>
<dbReference type="Proteomes" id="UP001597101">
    <property type="component" value="Unassembled WGS sequence"/>
</dbReference>
<reference evidence="7" key="1">
    <citation type="journal article" date="2019" name="Int. J. Syst. Evol. Microbiol.">
        <title>The Global Catalogue of Microorganisms (GCM) 10K type strain sequencing project: providing services to taxonomists for standard genome sequencing and annotation.</title>
        <authorList>
            <consortium name="The Broad Institute Genomics Platform"/>
            <consortium name="The Broad Institute Genome Sequencing Center for Infectious Disease"/>
            <person name="Wu L."/>
            <person name="Ma J."/>
        </authorList>
    </citation>
    <scope>NUCLEOTIDE SEQUENCE [LARGE SCALE GENOMIC DNA]</scope>
    <source>
        <strain evidence="7">CCUG 60023</strain>
    </source>
</reference>
<evidence type="ECO:0000313" key="7">
    <source>
        <dbReference type="Proteomes" id="UP001597101"/>
    </source>
</evidence>
<dbReference type="InterPro" id="IPR029058">
    <property type="entry name" value="AB_hydrolase_fold"/>
</dbReference>
<evidence type="ECO:0000313" key="6">
    <source>
        <dbReference type="EMBL" id="MFD0915626.1"/>
    </source>
</evidence>
<dbReference type="Gene3D" id="3.40.50.1820">
    <property type="entry name" value="alpha/beta hydrolase"/>
    <property type="match status" value="1"/>
</dbReference>
<keyword evidence="4" id="KW-0732">Signal</keyword>
<dbReference type="GO" id="GO:0016787">
    <property type="term" value="F:hydrolase activity"/>
    <property type="evidence" value="ECO:0007669"/>
    <property type="project" value="UniProtKB-KW"/>
</dbReference>